<dbReference type="InterPro" id="IPR029026">
    <property type="entry name" value="tRNA_m1G_MTases_N"/>
</dbReference>
<dbReference type="GO" id="GO:0003723">
    <property type="term" value="F:RNA binding"/>
    <property type="evidence" value="ECO:0007669"/>
    <property type="project" value="InterPro"/>
</dbReference>
<dbReference type="InterPro" id="IPR001537">
    <property type="entry name" value="SpoU_MeTrfase"/>
</dbReference>
<dbReference type="InterPro" id="IPR029028">
    <property type="entry name" value="Alpha/beta_knot_MTases"/>
</dbReference>
<dbReference type="InterPro" id="IPR044748">
    <property type="entry name" value="Trm3/TARBP1_C"/>
</dbReference>
<dbReference type="PANTHER" id="PTHR12029">
    <property type="entry name" value="RNA METHYLTRANSFERASE"/>
    <property type="match status" value="1"/>
</dbReference>
<dbReference type="Gene3D" id="3.40.1280.10">
    <property type="match status" value="1"/>
</dbReference>
<dbReference type="InterPro" id="IPR045330">
    <property type="entry name" value="TRM3/TARBP1"/>
</dbReference>
<dbReference type="CDD" id="cd18091">
    <property type="entry name" value="SpoU-like_TRM3-like"/>
    <property type="match status" value="1"/>
</dbReference>
<evidence type="ECO:0000256" key="1">
    <source>
        <dbReference type="ARBA" id="ARBA00022603"/>
    </source>
</evidence>
<evidence type="ECO:0000313" key="4">
    <source>
        <dbReference type="EMBL" id="NDV29825.1"/>
    </source>
</evidence>
<accession>A0A6B2KYZ1</accession>
<name>A0A6B2KYZ1_9EUKA</name>
<dbReference type="SUPFAM" id="SSF75217">
    <property type="entry name" value="alpha/beta knot"/>
    <property type="match status" value="1"/>
</dbReference>
<dbReference type="AlphaFoldDB" id="A0A6B2KYZ1"/>
<dbReference type="GO" id="GO:0030488">
    <property type="term" value="P:tRNA methylation"/>
    <property type="evidence" value="ECO:0007669"/>
    <property type="project" value="InterPro"/>
</dbReference>
<protein>
    <recommendedName>
        <fullName evidence="3">tRNA/rRNA methyltransferase SpoU type domain-containing protein</fullName>
    </recommendedName>
</protein>
<evidence type="ECO:0000259" key="3">
    <source>
        <dbReference type="Pfam" id="PF00588"/>
    </source>
</evidence>
<proteinExistence type="predicted"/>
<evidence type="ECO:0000256" key="2">
    <source>
        <dbReference type="ARBA" id="ARBA00022679"/>
    </source>
</evidence>
<keyword evidence="1" id="KW-0489">Methyltransferase</keyword>
<reference evidence="4" key="1">
    <citation type="journal article" date="2020" name="J. Eukaryot. Microbiol.">
        <title>De novo Sequencing, Assembly and Annotation of the Transcriptome for the Free-Living Testate Amoeba Arcella intermedia.</title>
        <authorList>
            <person name="Ribeiro G.M."/>
            <person name="Porfirio-Sousa A.L."/>
            <person name="Maurer-Alcala X.X."/>
            <person name="Katz L.A."/>
            <person name="Lahr D.J.G."/>
        </authorList>
    </citation>
    <scope>NUCLEOTIDE SEQUENCE</scope>
</reference>
<dbReference type="Pfam" id="PF00588">
    <property type="entry name" value="SpoU_methylase"/>
    <property type="match status" value="1"/>
</dbReference>
<dbReference type="PANTHER" id="PTHR12029:SF11">
    <property type="entry name" value="METHYLTRANSFERASE TARBP1-RELATED"/>
    <property type="match status" value="1"/>
</dbReference>
<dbReference type="GO" id="GO:0016423">
    <property type="term" value="F:tRNA (guanine) methyltransferase activity"/>
    <property type="evidence" value="ECO:0007669"/>
    <property type="project" value="InterPro"/>
</dbReference>
<organism evidence="4">
    <name type="scientific">Arcella intermedia</name>
    <dbReference type="NCBI Taxonomy" id="1963864"/>
    <lineage>
        <taxon>Eukaryota</taxon>
        <taxon>Amoebozoa</taxon>
        <taxon>Tubulinea</taxon>
        <taxon>Elardia</taxon>
        <taxon>Arcellinida</taxon>
        <taxon>Sphaerothecina</taxon>
        <taxon>Arcellidae</taxon>
        <taxon>Arcella</taxon>
    </lineage>
</organism>
<dbReference type="EMBL" id="GIBP01000856">
    <property type="protein sequence ID" value="NDV29825.1"/>
    <property type="molecule type" value="Transcribed_RNA"/>
</dbReference>
<keyword evidence="2" id="KW-0808">Transferase</keyword>
<feature type="domain" description="tRNA/rRNA methyltransferase SpoU type" evidence="3">
    <location>
        <begin position="547"/>
        <end position="688"/>
    </location>
</feature>
<sequence>MLSLFLACLPNLKDVKDIIQIVDSDNIIKIIHFEKNEEKSYDIDNDHEQINENLSIRWNFITTLISGSPQISKVKLTESSKLKLFENCVHSLEIISYKSLSSLYICLSLLLHTENFLPSHYKQDELLQTIWWSFKNCKRKKPETFRHFLYLYLHPSLFQSTQPEQVLLAKKAFRNVFSLVKHSPRMSSLLAMHLCILLSSPPIALQYPSEILQLCLVSNPDESSSQELSKEKLSPPIIIICSFLATFPSNTAIIEAVVSALIEKSITDKYKIREPTTSGSTNKKKLSIWRTCCVLSPYLNENFADQYQETIWDILELQNFGNVRYYIQIFVISLMIRVPKLIQQRLVKKLEDFDMNYQLATSLVVIAAYLILHFGKMEKFGSMVVELFYKLMPWTNHYMHAVRVAAQTLVMRVIDIPVLQDVINGNEYLKNSLRFIQSNSLISRAVNSQSLILDNFNPVQLCTVEGMFFNNPDFGHETLLLDTINKALKKVRKSFLDKINSPSELPELNPETFQKRIIPWEATISHLDRALFVSEKTSTAGKPRQPLIVVASLLDNTPNIAGLVRTGEIFNVSEILIGNSKILKDPQFKRMTVSSEKHVPISEVKLNNLPEFLGLIRKSGWSVIAVEQTVDSVLLPDFVFPEKCVLVLGQEQEGIPHSLLKQVDRCVEIPQLGTVRSLNVHVSASIVIWEYTRQRLNLQQQTPKIPNI</sequence>